<dbReference type="AlphaFoldDB" id="A0A7W9ERG5"/>
<dbReference type="GO" id="GO:0004803">
    <property type="term" value="F:transposase activity"/>
    <property type="evidence" value="ECO:0007669"/>
    <property type="project" value="InterPro"/>
</dbReference>
<evidence type="ECO:0000259" key="2">
    <source>
        <dbReference type="Pfam" id="PF02371"/>
    </source>
</evidence>
<dbReference type="GO" id="GO:0006313">
    <property type="term" value="P:DNA transposition"/>
    <property type="evidence" value="ECO:0007669"/>
    <property type="project" value="InterPro"/>
</dbReference>
<proteinExistence type="predicted"/>
<protein>
    <submittedName>
        <fullName evidence="3">Transposase</fullName>
    </submittedName>
</protein>
<sequence>MVEGEVFVGIDVAKLRNAIAVADAGRQGEIRYLGEFDSDEASMRRIVKRIAAKHERLTFCYEAGPTGYGLYRLIRAMGHDCIVVAPSLIPRRPGDQVKTNRRDAVGLARLLRAGELTAVWVPDESHEAMRDLVRARLAAVETQRVHRQHITSFMLRHGRIFPRKTRWTMRYMRWLQEQRFEHPAHQIALQEMVDALRLASERIKRIEAAIEEFLPRWSLEPLVHNLRALRGVDLIVAATFAAEVGDVTRFENPRQLMGYLGLVPSERSTGASVRRGAITKAGNSRVRHMLVESAWTYRHPPRIGVKKLYIHERVSPAVREIAWKAQSRLTARYRKLSATGKRTTVVCTAVARELAGFMCVKRRSKGTPYRRRRGTPFSDMMLVS</sequence>
<dbReference type="InterPro" id="IPR002525">
    <property type="entry name" value="Transp_IS110-like_N"/>
</dbReference>
<dbReference type="PANTHER" id="PTHR33055:SF3">
    <property type="entry name" value="PUTATIVE TRANSPOSASE FOR IS117-RELATED"/>
    <property type="match status" value="1"/>
</dbReference>
<dbReference type="GO" id="GO:0003677">
    <property type="term" value="F:DNA binding"/>
    <property type="evidence" value="ECO:0007669"/>
    <property type="project" value="InterPro"/>
</dbReference>
<reference evidence="3 4" key="1">
    <citation type="submission" date="2020-08" db="EMBL/GenBank/DDBJ databases">
        <title>Genomic Encyclopedia of Type Strains, Phase IV (KMG-IV): sequencing the most valuable type-strain genomes for metagenomic binning, comparative biology and taxonomic classification.</title>
        <authorList>
            <person name="Goeker M."/>
        </authorList>
    </citation>
    <scope>NUCLEOTIDE SEQUENCE [LARGE SCALE GENOMIC DNA]</scope>
    <source>
        <strain evidence="3 4">DSM 27163</strain>
    </source>
</reference>
<dbReference type="PANTHER" id="PTHR33055">
    <property type="entry name" value="TRANSPOSASE FOR INSERTION SEQUENCE ELEMENT IS1111A"/>
    <property type="match status" value="1"/>
</dbReference>
<dbReference type="Pfam" id="PF01548">
    <property type="entry name" value="DEDD_Tnp_IS110"/>
    <property type="match status" value="1"/>
</dbReference>
<organism evidence="3 4">
    <name type="scientific">Sphingopyxis panaciterrulae</name>
    <dbReference type="NCBI Taxonomy" id="462372"/>
    <lineage>
        <taxon>Bacteria</taxon>
        <taxon>Pseudomonadati</taxon>
        <taxon>Pseudomonadota</taxon>
        <taxon>Alphaproteobacteria</taxon>
        <taxon>Sphingomonadales</taxon>
        <taxon>Sphingomonadaceae</taxon>
        <taxon>Sphingopyxis</taxon>
    </lineage>
</organism>
<gene>
    <name evidence="3" type="ORF">FHR21_003035</name>
</gene>
<keyword evidence="4" id="KW-1185">Reference proteome</keyword>
<feature type="domain" description="Transposase IS110-like N-terminal" evidence="1">
    <location>
        <begin position="8"/>
        <end position="154"/>
    </location>
</feature>
<dbReference type="InterPro" id="IPR003346">
    <property type="entry name" value="Transposase_20"/>
</dbReference>
<dbReference type="InterPro" id="IPR047650">
    <property type="entry name" value="Transpos_IS110"/>
</dbReference>
<evidence type="ECO:0000259" key="1">
    <source>
        <dbReference type="Pfam" id="PF01548"/>
    </source>
</evidence>
<feature type="domain" description="Transposase IS116/IS110/IS902 C-terminal" evidence="2">
    <location>
        <begin position="224"/>
        <end position="297"/>
    </location>
</feature>
<evidence type="ECO:0000313" key="3">
    <source>
        <dbReference type="EMBL" id="MBB5707668.1"/>
    </source>
</evidence>
<dbReference type="RefSeq" id="WP_184099755.1">
    <property type="nucleotide sequence ID" value="NZ_JACIJH010000011.1"/>
</dbReference>
<accession>A0A7W9ERG5</accession>
<name>A0A7W9ERG5_9SPHN</name>
<dbReference type="EMBL" id="JACIJH010000011">
    <property type="protein sequence ID" value="MBB5707668.1"/>
    <property type="molecule type" value="Genomic_DNA"/>
</dbReference>
<dbReference type="Pfam" id="PF02371">
    <property type="entry name" value="Transposase_20"/>
    <property type="match status" value="1"/>
</dbReference>
<comment type="caution">
    <text evidence="3">The sequence shown here is derived from an EMBL/GenBank/DDBJ whole genome shotgun (WGS) entry which is preliminary data.</text>
</comment>
<evidence type="ECO:0000313" key="4">
    <source>
        <dbReference type="Proteomes" id="UP000537161"/>
    </source>
</evidence>
<dbReference type="Proteomes" id="UP000537161">
    <property type="component" value="Unassembled WGS sequence"/>
</dbReference>
<dbReference type="NCBIfam" id="NF033542">
    <property type="entry name" value="transpos_IS110"/>
    <property type="match status" value="1"/>
</dbReference>